<dbReference type="CDD" id="cd00082">
    <property type="entry name" value="HisKA"/>
    <property type="match status" value="1"/>
</dbReference>
<feature type="transmembrane region" description="Helical" evidence="8">
    <location>
        <begin position="161"/>
        <end position="184"/>
    </location>
</feature>
<keyword evidence="8" id="KW-1133">Transmembrane helix</keyword>
<evidence type="ECO:0000256" key="4">
    <source>
        <dbReference type="ARBA" id="ARBA00022553"/>
    </source>
</evidence>
<evidence type="ECO:0000259" key="9">
    <source>
        <dbReference type="PROSITE" id="PS50109"/>
    </source>
</evidence>
<dbReference type="InterPro" id="IPR036890">
    <property type="entry name" value="HATPase_C_sf"/>
</dbReference>
<dbReference type="GO" id="GO:0004721">
    <property type="term" value="F:phosphoprotein phosphatase activity"/>
    <property type="evidence" value="ECO:0007669"/>
    <property type="project" value="TreeGrafter"/>
</dbReference>
<dbReference type="GO" id="GO:0005886">
    <property type="term" value="C:plasma membrane"/>
    <property type="evidence" value="ECO:0007669"/>
    <property type="project" value="TreeGrafter"/>
</dbReference>
<keyword evidence="8" id="KW-0812">Transmembrane</keyword>
<dbReference type="InterPro" id="IPR003594">
    <property type="entry name" value="HATPase_dom"/>
</dbReference>
<dbReference type="InterPro" id="IPR003661">
    <property type="entry name" value="HisK_dim/P_dom"/>
</dbReference>
<dbReference type="CDD" id="cd06225">
    <property type="entry name" value="HAMP"/>
    <property type="match status" value="1"/>
</dbReference>
<keyword evidence="5 11" id="KW-0808">Transferase</keyword>
<evidence type="ECO:0000256" key="2">
    <source>
        <dbReference type="ARBA" id="ARBA00004370"/>
    </source>
</evidence>
<comment type="catalytic activity">
    <reaction evidence="1">
        <text>ATP + protein L-histidine = ADP + protein N-phospho-L-histidine.</text>
        <dbReference type="EC" id="2.7.13.3"/>
    </reaction>
</comment>
<dbReference type="SUPFAM" id="SSF55874">
    <property type="entry name" value="ATPase domain of HSP90 chaperone/DNA topoisomerase II/histidine kinase"/>
    <property type="match status" value="1"/>
</dbReference>
<dbReference type="Pfam" id="PF00672">
    <property type="entry name" value="HAMP"/>
    <property type="match status" value="1"/>
</dbReference>
<evidence type="ECO:0000256" key="8">
    <source>
        <dbReference type="SAM" id="Phobius"/>
    </source>
</evidence>
<dbReference type="PANTHER" id="PTHR45453:SF1">
    <property type="entry name" value="PHOSPHATE REGULON SENSOR PROTEIN PHOR"/>
    <property type="match status" value="1"/>
</dbReference>
<dbReference type="PRINTS" id="PR00344">
    <property type="entry name" value="BCTRLSENSOR"/>
</dbReference>
<dbReference type="PROSITE" id="PS50109">
    <property type="entry name" value="HIS_KIN"/>
    <property type="match status" value="1"/>
</dbReference>
<protein>
    <recommendedName>
        <fullName evidence="3">histidine kinase</fullName>
        <ecNumber evidence="3">2.7.13.3</ecNumber>
    </recommendedName>
</protein>
<proteinExistence type="predicted"/>
<feature type="domain" description="Histidine kinase" evidence="9">
    <location>
        <begin position="257"/>
        <end position="476"/>
    </location>
</feature>
<dbReference type="GO" id="GO:0016036">
    <property type="term" value="P:cellular response to phosphate starvation"/>
    <property type="evidence" value="ECO:0007669"/>
    <property type="project" value="TreeGrafter"/>
</dbReference>
<dbReference type="RefSeq" id="WP_055657815.1">
    <property type="nucleotide sequence ID" value="NZ_CABIXC010000012.1"/>
</dbReference>
<feature type="domain" description="HAMP" evidence="10">
    <location>
        <begin position="190"/>
        <end position="242"/>
    </location>
</feature>
<dbReference type="PROSITE" id="PS50885">
    <property type="entry name" value="HAMP"/>
    <property type="match status" value="1"/>
</dbReference>
<dbReference type="PANTHER" id="PTHR45453">
    <property type="entry name" value="PHOSPHATE REGULON SENSOR PROTEIN PHOR"/>
    <property type="match status" value="1"/>
</dbReference>
<dbReference type="Proteomes" id="UP000095651">
    <property type="component" value="Unassembled WGS sequence"/>
</dbReference>
<dbReference type="InterPro" id="IPR003660">
    <property type="entry name" value="HAMP_dom"/>
</dbReference>
<evidence type="ECO:0000313" key="12">
    <source>
        <dbReference type="Proteomes" id="UP000095651"/>
    </source>
</evidence>
<keyword evidence="8" id="KW-0472">Membrane</keyword>
<dbReference type="InterPro" id="IPR050351">
    <property type="entry name" value="BphY/WalK/GraS-like"/>
</dbReference>
<evidence type="ECO:0000256" key="5">
    <source>
        <dbReference type="ARBA" id="ARBA00022679"/>
    </source>
</evidence>
<dbReference type="SUPFAM" id="SSF47384">
    <property type="entry name" value="Homodimeric domain of signal transducing histidine kinase"/>
    <property type="match status" value="1"/>
</dbReference>
<feature type="transmembrane region" description="Helical" evidence="8">
    <location>
        <begin position="14"/>
        <end position="38"/>
    </location>
</feature>
<dbReference type="Gene3D" id="3.30.565.10">
    <property type="entry name" value="Histidine kinase-like ATPase, C-terminal domain"/>
    <property type="match status" value="1"/>
</dbReference>
<accession>A0A174HXP0</accession>
<sequence length="476" mass="54113">MKKTSLAVQFRQTFVLIVILSIIASITTIALSAFLLVLSMNKTIYPPNFYEKQIPFVEAYIRSENVNILLQSGKSGIEDVIQGDGLFYQVVDNNGDILYGTFPVKLYETKEELLNELINLTVLRHKYYVKTVPIEENGGFKGAVLLAYKIKMTFINTAGKLVAAFFSISLISPFIYLFGFTLIISKKFSKEINYPLQLLAEASRKIKDKNLDFEIEYHSDNELGKLCEAFSDMQIELKKSLSTQWKMEQERSEMVASLAHDLKSPLSIIMGYTDALIEDNSSGNEELKEYLTIIRDNTERSANLVRQMQYISDLERKSSELCLTPINLKDFLQKKVNEYTLQAIKKGINLTWIMQPEVHCEIQIDTDKLTRIFDNIISNSLQYTPHGGHIDIDVRMNGQKIVYKVSDTGCGFSPKDLRKATQRFYRGDEARLSEGNHSGLGLYIVKQLVEQLGGTLQIKNGEFGGACVMFYHLLII</sequence>
<keyword evidence="4" id="KW-0597">Phosphoprotein</keyword>
<evidence type="ECO:0000256" key="1">
    <source>
        <dbReference type="ARBA" id="ARBA00000085"/>
    </source>
</evidence>
<dbReference type="Pfam" id="PF02518">
    <property type="entry name" value="HATPase_c"/>
    <property type="match status" value="1"/>
</dbReference>
<dbReference type="InterPro" id="IPR004358">
    <property type="entry name" value="Sig_transdc_His_kin-like_C"/>
</dbReference>
<dbReference type="SMART" id="SM00388">
    <property type="entry name" value="HisKA"/>
    <property type="match status" value="1"/>
</dbReference>
<evidence type="ECO:0000259" key="10">
    <source>
        <dbReference type="PROSITE" id="PS50885"/>
    </source>
</evidence>
<dbReference type="InterPro" id="IPR036097">
    <property type="entry name" value="HisK_dim/P_sf"/>
</dbReference>
<gene>
    <name evidence="11" type="primary">yycG_4</name>
    <name evidence="11" type="ORF">ERS852407_03982</name>
</gene>
<dbReference type="AlphaFoldDB" id="A0A174HXP0"/>
<dbReference type="EC" id="2.7.13.3" evidence="3"/>
<dbReference type="SUPFAM" id="SSF158472">
    <property type="entry name" value="HAMP domain-like"/>
    <property type="match status" value="1"/>
</dbReference>
<organism evidence="11 12">
    <name type="scientific">Hungatella hathewayi</name>
    <dbReference type="NCBI Taxonomy" id="154046"/>
    <lineage>
        <taxon>Bacteria</taxon>
        <taxon>Bacillati</taxon>
        <taxon>Bacillota</taxon>
        <taxon>Clostridia</taxon>
        <taxon>Lachnospirales</taxon>
        <taxon>Lachnospiraceae</taxon>
        <taxon>Hungatella</taxon>
    </lineage>
</organism>
<dbReference type="Gene3D" id="6.10.340.10">
    <property type="match status" value="1"/>
</dbReference>
<name>A0A174HXP0_9FIRM</name>
<dbReference type="Pfam" id="PF00512">
    <property type="entry name" value="HisKA"/>
    <property type="match status" value="1"/>
</dbReference>
<evidence type="ECO:0000313" key="11">
    <source>
        <dbReference type="EMBL" id="CUO79782.1"/>
    </source>
</evidence>
<keyword evidence="7" id="KW-0902">Two-component regulatory system</keyword>
<dbReference type="Gene3D" id="1.10.287.130">
    <property type="match status" value="1"/>
</dbReference>
<evidence type="ECO:0000256" key="6">
    <source>
        <dbReference type="ARBA" id="ARBA00022777"/>
    </source>
</evidence>
<comment type="subcellular location">
    <subcellularLocation>
        <location evidence="2">Membrane</location>
    </subcellularLocation>
</comment>
<dbReference type="SMART" id="SM00304">
    <property type="entry name" value="HAMP"/>
    <property type="match status" value="1"/>
</dbReference>
<dbReference type="InterPro" id="IPR005467">
    <property type="entry name" value="His_kinase_dom"/>
</dbReference>
<keyword evidence="6 11" id="KW-0418">Kinase</keyword>
<dbReference type="EMBL" id="CYZE01000012">
    <property type="protein sequence ID" value="CUO79782.1"/>
    <property type="molecule type" value="Genomic_DNA"/>
</dbReference>
<evidence type="ECO:0000256" key="7">
    <source>
        <dbReference type="ARBA" id="ARBA00023012"/>
    </source>
</evidence>
<dbReference type="SMART" id="SM00387">
    <property type="entry name" value="HATPase_c"/>
    <property type="match status" value="1"/>
</dbReference>
<reference evidence="11 12" key="1">
    <citation type="submission" date="2015-09" db="EMBL/GenBank/DDBJ databases">
        <authorList>
            <consortium name="Pathogen Informatics"/>
        </authorList>
    </citation>
    <scope>NUCLEOTIDE SEQUENCE [LARGE SCALE GENOMIC DNA]</scope>
    <source>
        <strain evidence="11 12">2789STDY5608850</strain>
    </source>
</reference>
<evidence type="ECO:0000256" key="3">
    <source>
        <dbReference type="ARBA" id="ARBA00012438"/>
    </source>
</evidence>
<dbReference type="GO" id="GO:0000155">
    <property type="term" value="F:phosphorelay sensor kinase activity"/>
    <property type="evidence" value="ECO:0007669"/>
    <property type="project" value="InterPro"/>
</dbReference>